<dbReference type="Proteomes" id="UP001595916">
    <property type="component" value="Unassembled WGS sequence"/>
</dbReference>
<dbReference type="PIRSF" id="PIRSF005719">
    <property type="entry name" value="SMC"/>
    <property type="match status" value="1"/>
</dbReference>
<feature type="domain" description="SMC hinge" evidence="8">
    <location>
        <begin position="521"/>
        <end position="630"/>
    </location>
</feature>
<dbReference type="NCBIfam" id="TIGR02168">
    <property type="entry name" value="SMC_prok_B"/>
    <property type="match status" value="1"/>
</dbReference>
<dbReference type="SUPFAM" id="SSF52540">
    <property type="entry name" value="P-loop containing nucleoside triphosphate hydrolases"/>
    <property type="match status" value="1"/>
</dbReference>
<evidence type="ECO:0000256" key="7">
    <source>
        <dbReference type="SAM" id="MobiDB-lite"/>
    </source>
</evidence>
<sequence length="1178" mass="137389">MQLKSIELKGFKSFQNKTSILFPGDGQVSIVGPNGSGKSNLLDAFRWVLGEQSAKNLRGEKMEDIIFSGTQYKKPMNVCEVEIIFDNSDRSLNIEYDEVSIRRKAYRSGESTYYLNNRSCRLKDVRELLMDSGIGREGYSIISQGKVDEIVNGSSSERRKIFEEACGITRYRYKKDENQRKLEKVKENLERIEDIYTEIERTVLPLEKEKKKAEQYFELKKELKVCELNLILKETGGLLEKLNKDAREAEEAEKLRLAIEEEQEKNYDEQQEYAERIRQREHLMRTIEQEIKTLFERQMETDAKIVRGRDVIQSIHDQEAYRIKEEEHLKQEIDRLEEERVRQSDLLLKKKTLQEESAAALLQAQKEQASSEQASLELNDLLEDCRSRYARMKEDYTSLQTKLSLLLEQKQQEEEKNAESAGRCEELGQQIGELNSALNGYKAEKARLEEEKRLAQQKHLKLLEGYQSLLSEEKEVGESCQRIEIELKTLESKLKMMYELENDFEGLPKTVKDLMKNSRIAGLRNVVANLIDMEERYEVAIEAALGAAINNVVVTDSQAAKEAIAYLKRHKLGKVTMLPLANIRGNRPVLKGEIFAAEVVRTQEEYRVVADYLLGRTVLCDTIDDAIRISKKYNYLYRVVTLEGDIFNAGGSVTGGYRGQRNNLLSNKRIRREQEERRRQCAEALKERRKQREDLLRSKEEAEAELSQSEQDNTSLRRSLEETEMLIHKKKQEINFLRLRLDDLEKSRRLAEEKKEELDQRREEYLYEQGELEQRLEELERELGELEGKRREDDIERQARTGHLEELRLTLVSLEKETEGIQNALKIQQDTVRAMYRRSQERQGQQEADAKRLEELQAQISELTRDLEELRSKKTEQEKYLNAQKELVEKDRQESLRLGARRKELDSDRLEQMQKTFELEKKLGKNRLIVEHYNTKLQEEYFLTLEEIEDYRDEKANTKKTHIQELRKKIDSLGNVNLNAIEQYKEAKERFDFYREQKDDLAEAMVTTEKIISDLKNTMALEFKEEFHKINECFKHTFQALFGEGGSAELLLADEADLLNTEIEIKAQPPGKRLKSISAMSGGEKALTAIGILFAILSRRPTPFCYLDEIDASLDEINVQRFNSFLQHMSQDTQFVTITHRRGTMKSSKYIYGVTMEEKGISKVISMELAEAGRFIEE</sequence>
<name>A0ABV9QNF8_9FIRM</name>
<dbReference type="Gene3D" id="6.10.140.1720">
    <property type="match status" value="1"/>
</dbReference>
<feature type="region of interest" description="Disordered" evidence="7">
    <location>
        <begin position="694"/>
        <end position="716"/>
    </location>
</feature>
<feature type="binding site" evidence="6">
    <location>
        <begin position="33"/>
        <end position="40"/>
    </location>
    <ligand>
        <name>ATP</name>
        <dbReference type="ChEBI" id="CHEBI:30616"/>
    </ligand>
</feature>
<keyword evidence="1 6" id="KW-0963">Cytoplasm</keyword>
<accession>A0ABV9QNF8</accession>
<dbReference type="EMBL" id="JBHSHL010000051">
    <property type="protein sequence ID" value="MFC4805488.1"/>
    <property type="molecule type" value="Genomic_DNA"/>
</dbReference>
<evidence type="ECO:0000256" key="5">
    <source>
        <dbReference type="ARBA" id="ARBA00023125"/>
    </source>
</evidence>
<comment type="similarity">
    <text evidence="6">Belongs to the SMC family.</text>
</comment>
<dbReference type="RefSeq" id="WP_379789053.1">
    <property type="nucleotide sequence ID" value="NZ_JBHSHL010000051.1"/>
</dbReference>
<keyword evidence="5 6" id="KW-0238">DNA-binding</keyword>
<keyword evidence="2 6" id="KW-0547">Nucleotide-binding</keyword>
<evidence type="ECO:0000256" key="4">
    <source>
        <dbReference type="ARBA" id="ARBA00023054"/>
    </source>
</evidence>
<dbReference type="Pfam" id="PF06470">
    <property type="entry name" value="SMC_hinge"/>
    <property type="match status" value="1"/>
</dbReference>
<evidence type="ECO:0000256" key="1">
    <source>
        <dbReference type="ARBA" id="ARBA00022490"/>
    </source>
</evidence>
<feature type="coiled-coil region" evidence="6">
    <location>
        <begin position="934"/>
        <end position="1004"/>
    </location>
</feature>
<evidence type="ECO:0000256" key="6">
    <source>
        <dbReference type="HAMAP-Rule" id="MF_01894"/>
    </source>
</evidence>
<dbReference type="Gene3D" id="3.40.50.300">
    <property type="entry name" value="P-loop containing nucleotide triphosphate hydrolases"/>
    <property type="match status" value="2"/>
</dbReference>
<dbReference type="InterPro" id="IPR011890">
    <property type="entry name" value="SMC_prok"/>
</dbReference>
<evidence type="ECO:0000313" key="9">
    <source>
        <dbReference type="EMBL" id="MFC4805488.1"/>
    </source>
</evidence>
<feature type="coiled-coil region" evidence="6">
    <location>
        <begin position="326"/>
        <end position="500"/>
    </location>
</feature>
<dbReference type="Gene3D" id="1.20.1060.20">
    <property type="match status" value="1"/>
</dbReference>
<dbReference type="InterPro" id="IPR027417">
    <property type="entry name" value="P-loop_NTPase"/>
</dbReference>
<comment type="caution">
    <text evidence="9">The sequence shown here is derived from an EMBL/GenBank/DDBJ whole genome shotgun (WGS) entry which is preliminary data.</text>
</comment>
<dbReference type="InterPro" id="IPR010935">
    <property type="entry name" value="SMC_hinge"/>
</dbReference>
<dbReference type="PANTHER" id="PTHR43977">
    <property type="entry name" value="STRUCTURAL MAINTENANCE OF CHROMOSOMES PROTEIN 3"/>
    <property type="match status" value="1"/>
</dbReference>
<feature type="coiled-coil region" evidence="6">
    <location>
        <begin position="168"/>
        <end position="202"/>
    </location>
</feature>
<protein>
    <recommendedName>
        <fullName evidence="6">Chromosome partition protein Smc</fullName>
    </recommendedName>
</protein>
<evidence type="ECO:0000256" key="3">
    <source>
        <dbReference type="ARBA" id="ARBA00022840"/>
    </source>
</evidence>
<dbReference type="Gene3D" id="3.30.70.1620">
    <property type="match status" value="1"/>
</dbReference>
<dbReference type="HAMAP" id="MF_01894">
    <property type="entry name" value="Smc_prok"/>
    <property type="match status" value="1"/>
</dbReference>
<keyword evidence="10" id="KW-1185">Reference proteome</keyword>
<keyword evidence="4 6" id="KW-0175">Coiled coil</keyword>
<evidence type="ECO:0000259" key="8">
    <source>
        <dbReference type="SMART" id="SM00968"/>
    </source>
</evidence>
<gene>
    <name evidence="6 9" type="primary">smc</name>
    <name evidence="9" type="ORF">ACFO4R_10440</name>
</gene>
<dbReference type="InterPro" id="IPR024704">
    <property type="entry name" value="SMC"/>
</dbReference>
<dbReference type="InterPro" id="IPR036277">
    <property type="entry name" value="SMC_hinge_sf"/>
</dbReference>
<feature type="coiled-coil region" evidence="6">
    <location>
        <begin position="232"/>
        <end position="280"/>
    </location>
</feature>
<dbReference type="Pfam" id="PF02463">
    <property type="entry name" value="SMC_N"/>
    <property type="match status" value="1"/>
</dbReference>
<proteinExistence type="inferred from homology"/>
<reference evidence="10" key="1">
    <citation type="journal article" date="2019" name="Int. J. Syst. Evol. Microbiol.">
        <title>The Global Catalogue of Microorganisms (GCM) 10K type strain sequencing project: providing services to taxonomists for standard genome sequencing and annotation.</title>
        <authorList>
            <consortium name="The Broad Institute Genomics Platform"/>
            <consortium name="The Broad Institute Genome Sequencing Center for Infectious Disease"/>
            <person name="Wu L."/>
            <person name="Ma J."/>
        </authorList>
    </citation>
    <scope>NUCLEOTIDE SEQUENCE [LARGE SCALE GENOMIC DNA]</scope>
    <source>
        <strain evidence="10">CCUG 46385</strain>
    </source>
</reference>
<comment type="domain">
    <text evidence="6">Contains large globular domains required for ATP hydrolysis at each terminus and a third globular domain forming a flexible hinge near the middle of the molecule. These domains are separated by coiled-coil structures.</text>
</comment>
<comment type="function">
    <text evidence="6">Required for chromosome condensation and partitioning.</text>
</comment>
<keyword evidence="3 6" id="KW-0067">ATP-binding</keyword>
<comment type="subcellular location">
    <subcellularLocation>
        <location evidence="6">Cytoplasm</location>
    </subcellularLocation>
</comment>
<dbReference type="SUPFAM" id="SSF75553">
    <property type="entry name" value="Smc hinge domain"/>
    <property type="match status" value="1"/>
</dbReference>
<comment type="subunit">
    <text evidence="6">Homodimer.</text>
</comment>
<organism evidence="9 10">
    <name type="scientific">Filifactor villosus</name>
    <dbReference type="NCBI Taxonomy" id="29374"/>
    <lineage>
        <taxon>Bacteria</taxon>
        <taxon>Bacillati</taxon>
        <taxon>Bacillota</taxon>
        <taxon>Clostridia</taxon>
        <taxon>Peptostreptococcales</taxon>
        <taxon>Filifactoraceae</taxon>
        <taxon>Filifactor</taxon>
    </lineage>
</organism>
<evidence type="ECO:0000313" key="10">
    <source>
        <dbReference type="Proteomes" id="UP001595916"/>
    </source>
</evidence>
<dbReference type="SMART" id="SM00968">
    <property type="entry name" value="SMC_hinge"/>
    <property type="match status" value="1"/>
</dbReference>
<dbReference type="InterPro" id="IPR003395">
    <property type="entry name" value="RecF/RecN/SMC_N"/>
</dbReference>
<evidence type="ECO:0000256" key="2">
    <source>
        <dbReference type="ARBA" id="ARBA00022741"/>
    </source>
</evidence>